<dbReference type="FunFam" id="3.40.50.720:FF:000357">
    <property type="entry name" value="Methionine adenosyltransferase 2 subunit beta"/>
    <property type="match status" value="1"/>
</dbReference>
<organism evidence="8 9">
    <name type="scientific">Pseudoalteromonas aurantia</name>
    <dbReference type="NCBI Taxonomy" id="43654"/>
    <lineage>
        <taxon>Bacteria</taxon>
        <taxon>Pseudomonadati</taxon>
        <taxon>Pseudomonadota</taxon>
        <taxon>Gammaproteobacteria</taxon>
        <taxon>Alteromonadales</taxon>
        <taxon>Pseudoalteromonadaceae</taxon>
        <taxon>Pseudoalteromonas</taxon>
    </lineage>
</organism>
<feature type="domain" description="RmlD-like substrate binding" evidence="7">
    <location>
        <begin position="3"/>
        <end position="287"/>
    </location>
</feature>
<dbReference type="EMBL" id="PNBX01000030">
    <property type="protein sequence ID" value="TMO68743.1"/>
    <property type="molecule type" value="Genomic_DNA"/>
</dbReference>
<dbReference type="CDD" id="cd05254">
    <property type="entry name" value="dTDP_HR_like_SDR_e"/>
    <property type="match status" value="1"/>
</dbReference>
<gene>
    <name evidence="8" type="ORF">CWC19_08235</name>
</gene>
<dbReference type="InterPro" id="IPR036291">
    <property type="entry name" value="NAD(P)-bd_dom_sf"/>
</dbReference>
<evidence type="ECO:0000256" key="2">
    <source>
        <dbReference type="ARBA" id="ARBA00010944"/>
    </source>
</evidence>
<dbReference type="GO" id="GO:0008831">
    <property type="term" value="F:dTDP-4-dehydrorhamnose reductase activity"/>
    <property type="evidence" value="ECO:0007669"/>
    <property type="project" value="UniProtKB-EC"/>
</dbReference>
<dbReference type="InterPro" id="IPR029903">
    <property type="entry name" value="RmlD-like-bd"/>
</dbReference>
<dbReference type="AlphaFoldDB" id="A0A5S3V9Z9"/>
<dbReference type="PANTHER" id="PTHR10491">
    <property type="entry name" value="DTDP-4-DEHYDRORHAMNOSE REDUCTASE"/>
    <property type="match status" value="1"/>
</dbReference>
<comment type="similarity">
    <text evidence="2 6">Belongs to the dTDP-4-dehydrorhamnose reductase family.</text>
</comment>
<evidence type="ECO:0000313" key="8">
    <source>
        <dbReference type="EMBL" id="TMO68743.1"/>
    </source>
</evidence>
<name>A0A5S3V9Z9_9GAMM</name>
<accession>A0A5S3V9Z9</accession>
<dbReference type="UniPathway" id="UPA00124"/>
<dbReference type="OrthoDB" id="9803892at2"/>
<proteinExistence type="inferred from homology"/>
<dbReference type="GO" id="GO:0048270">
    <property type="term" value="F:methionine adenosyltransferase regulator activity"/>
    <property type="evidence" value="ECO:0007669"/>
    <property type="project" value="TreeGrafter"/>
</dbReference>
<dbReference type="SUPFAM" id="SSF51735">
    <property type="entry name" value="NAD(P)-binding Rossmann-fold domains"/>
    <property type="match status" value="1"/>
</dbReference>
<evidence type="ECO:0000259" key="7">
    <source>
        <dbReference type="Pfam" id="PF04321"/>
    </source>
</evidence>
<evidence type="ECO:0000313" key="9">
    <source>
        <dbReference type="Proteomes" id="UP000307217"/>
    </source>
</evidence>
<protein>
    <recommendedName>
        <fullName evidence="4 6">dTDP-4-dehydrorhamnose reductase</fullName>
        <ecNumber evidence="3 6">1.1.1.133</ecNumber>
    </recommendedName>
</protein>
<dbReference type="EC" id="1.1.1.133" evidence="3 6"/>
<dbReference type="InterPro" id="IPR005913">
    <property type="entry name" value="dTDP_dehydrorham_reduct"/>
</dbReference>
<dbReference type="GO" id="GO:0006556">
    <property type="term" value="P:S-adenosylmethionine biosynthetic process"/>
    <property type="evidence" value="ECO:0007669"/>
    <property type="project" value="TreeGrafter"/>
</dbReference>
<evidence type="ECO:0000256" key="1">
    <source>
        <dbReference type="ARBA" id="ARBA00004781"/>
    </source>
</evidence>
<dbReference type="Pfam" id="PF04321">
    <property type="entry name" value="RmlD_sub_bind"/>
    <property type="match status" value="1"/>
</dbReference>
<keyword evidence="6" id="KW-0560">Oxidoreductase</keyword>
<reference evidence="8 9" key="1">
    <citation type="submission" date="2018-01" db="EMBL/GenBank/DDBJ databases">
        <authorList>
            <person name="Paulsen S."/>
            <person name="Gram L.K."/>
        </authorList>
    </citation>
    <scope>NUCLEOTIDE SEQUENCE [LARGE SCALE GENOMIC DNA]</scope>
    <source>
        <strain evidence="8 9">S3790</strain>
    </source>
</reference>
<dbReference type="RefSeq" id="WP_138591432.1">
    <property type="nucleotide sequence ID" value="NZ_PNBX01000030.1"/>
</dbReference>
<dbReference type="GO" id="GO:0009243">
    <property type="term" value="P:O antigen biosynthetic process"/>
    <property type="evidence" value="ECO:0007669"/>
    <property type="project" value="UniProtKB-UniPathway"/>
</dbReference>
<comment type="function">
    <text evidence="6">Catalyzes the reduction of dTDP-6-deoxy-L-lyxo-4-hexulose to yield dTDP-L-rhamnose.</text>
</comment>
<dbReference type="GO" id="GO:0019305">
    <property type="term" value="P:dTDP-rhamnose biosynthetic process"/>
    <property type="evidence" value="ECO:0007669"/>
    <property type="project" value="UniProtKB-UniPathway"/>
</dbReference>
<comment type="catalytic activity">
    <reaction evidence="5 6">
        <text>dTDP-beta-L-rhamnose + NADP(+) = dTDP-4-dehydro-beta-L-rhamnose + NADPH + H(+)</text>
        <dbReference type="Rhea" id="RHEA:21796"/>
        <dbReference type="ChEBI" id="CHEBI:15378"/>
        <dbReference type="ChEBI" id="CHEBI:57510"/>
        <dbReference type="ChEBI" id="CHEBI:57783"/>
        <dbReference type="ChEBI" id="CHEBI:58349"/>
        <dbReference type="ChEBI" id="CHEBI:62830"/>
        <dbReference type="EC" id="1.1.1.133"/>
    </reaction>
</comment>
<evidence type="ECO:0000256" key="6">
    <source>
        <dbReference type="RuleBase" id="RU364082"/>
    </source>
</evidence>
<keyword evidence="6" id="KW-0521">NADP</keyword>
<dbReference type="Gene3D" id="3.40.50.720">
    <property type="entry name" value="NAD(P)-binding Rossmann-like Domain"/>
    <property type="match status" value="1"/>
</dbReference>
<dbReference type="PANTHER" id="PTHR10491:SF4">
    <property type="entry name" value="METHIONINE ADENOSYLTRANSFERASE 2 SUBUNIT BETA"/>
    <property type="match status" value="1"/>
</dbReference>
<evidence type="ECO:0000256" key="3">
    <source>
        <dbReference type="ARBA" id="ARBA00012929"/>
    </source>
</evidence>
<sequence>MKKVIITGATGMLGRALVNTLKPTFEVIGTGFSRASDSISKLDLNDQEAIYQFLDTHQPDILIHAAAERKPDVCEQSPEQTLALNVQATQFLAQQCKTRKIRLIFISTDYVFDGTQAPYIENSATNPLNFYGQSKQQAEQAVLVCSELHSVIRVPVLYGDVTHLAESAVTVIAEQINETIPSEHDHWAVRYPTHVEDIALTLKDLLKQPESLGGIFHISNHQAMSKYDMACIIAEHRNYPRSLLTPQPTPSQTAQRPYNCALKDTRLTKLGISHQRDFSIAIKHILSSQ</sequence>
<reference evidence="9" key="2">
    <citation type="submission" date="2019-06" db="EMBL/GenBank/DDBJ databases">
        <title>Co-occurence of chitin degradation, pigmentation and bioactivity in marine Pseudoalteromonas.</title>
        <authorList>
            <person name="Sonnenschein E.C."/>
            <person name="Bech P.K."/>
        </authorList>
    </citation>
    <scope>NUCLEOTIDE SEQUENCE [LARGE SCALE GENOMIC DNA]</scope>
    <source>
        <strain evidence="9">S3790</strain>
    </source>
</reference>
<comment type="cofactor">
    <cofactor evidence="6">
        <name>Mg(2+)</name>
        <dbReference type="ChEBI" id="CHEBI:18420"/>
    </cofactor>
    <text evidence="6">Binds 1 Mg(2+) ion per monomer.</text>
</comment>
<comment type="pathway">
    <text evidence="1 6">Carbohydrate biosynthesis; dTDP-L-rhamnose biosynthesis.</text>
</comment>
<evidence type="ECO:0000256" key="4">
    <source>
        <dbReference type="ARBA" id="ARBA00017099"/>
    </source>
</evidence>
<comment type="caution">
    <text evidence="8">The sequence shown here is derived from an EMBL/GenBank/DDBJ whole genome shotgun (WGS) entry which is preliminary data.</text>
</comment>
<dbReference type="Proteomes" id="UP000307217">
    <property type="component" value="Unassembled WGS sequence"/>
</dbReference>
<dbReference type="GO" id="GO:0048269">
    <property type="term" value="C:methionine adenosyltransferase complex"/>
    <property type="evidence" value="ECO:0007669"/>
    <property type="project" value="TreeGrafter"/>
</dbReference>
<dbReference type="UniPathway" id="UPA00281"/>
<evidence type="ECO:0000256" key="5">
    <source>
        <dbReference type="ARBA" id="ARBA00048200"/>
    </source>
</evidence>